<protein>
    <submittedName>
        <fullName evidence="1">Uncharacterized protein</fullName>
    </submittedName>
</protein>
<organism evidence="1 2">
    <name type="scientific">Pluteus cervinus</name>
    <dbReference type="NCBI Taxonomy" id="181527"/>
    <lineage>
        <taxon>Eukaryota</taxon>
        <taxon>Fungi</taxon>
        <taxon>Dikarya</taxon>
        <taxon>Basidiomycota</taxon>
        <taxon>Agaricomycotina</taxon>
        <taxon>Agaricomycetes</taxon>
        <taxon>Agaricomycetidae</taxon>
        <taxon>Agaricales</taxon>
        <taxon>Pluteineae</taxon>
        <taxon>Pluteaceae</taxon>
        <taxon>Pluteus</taxon>
    </lineage>
</organism>
<keyword evidence="2" id="KW-1185">Reference proteome</keyword>
<proteinExistence type="predicted"/>
<name>A0ACD3B701_9AGAR</name>
<dbReference type="EMBL" id="ML208273">
    <property type="protein sequence ID" value="TFK73779.1"/>
    <property type="molecule type" value="Genomic_DNA"/>
</dbReference>
<reference evidence="1 2" key="1">
    <citation type="journal article" date="2019" name="Nat. Ecol. Evol.">
        <title>Megaphylogeny resolves global patterns of mushroom evolution.</title>
        <authorList>
            <person name="Varga T."/>
            <person name="Krizsan K."/>
            <person name="Foldi C."/>
            <person name="Dima B."/>
            <person name="Sanchez-Garcia M."/>
            <person name="Sanchez-Ramirez S."/>
            <person name="Szollosi G.J."/>
            <person name="Szarkandi J.G."/>
            <person name="Papp V."/>
            <person name="Albert L."/>
            <person name="Andreopoulos W."/>
            <person name="Angelini C."/>
            <person name="Antonin V."/>
            <person name="Barry K.W."/>
            <person name="Bougher N.L."/>
            <person name="Buchanan P."/>
            <person name="Buyck B."/>
            <person name="Bense V."/>
            <person name="Catcheside P."/>
            <person name="Chovatia M."/>
            <person name="Cooper J."/>
            <person name="Damon W."/>
            <person name="Desjardin D."/>
            <person name="Finy P."/>
            <person name="Geml J."/>
            <person name="Haridas S."/>
            <person name="Hughes K."/>
            <person name="Justo A."/>
            <person name="Karasinski D."/>
            <person name="Kautmanova I."/>
            <person name="Kiss B."/>
            <person name="Kocsube S."/>
            <person name="Kotiranta H."/>
            <person name="LaButti K.M."/>
            <person name="Lechner B.E."/>
            <person name="Liimatainen K."/>
            <person name="Lipzen A."/>
            <person name="Lukacs Z."/>
            <person name="Mihaltcheva S."/>
            <person name="Morgado L.N."/>
            <person name="Niskanen T."/>
            <person name="Noordeloos M.E."/>
            <person name="Ohm R.A."/>
            <person name="Ortiz-Santana B."/>
            <person name="Ovrebo C."/>
            <person name="Racz N."/>
            <person name="Riley R."/>
            <person name="Savchenko A."/>
            <person name="Shiryaev A."/>
            <person name="Soop K."/>
            <person name="Spirin V."/>
            <person name="Szebenyi C."/>
            <person name="Tomsovsky M."/>
            <person name="Tulloss R.E."/>
            <person name="Uehling J."/>
            <person name="Grigoriev I.V."/>
            <person name="Vagvolgyi C."/>
            <person name="Papp T."/>
            <person name="Martin F.M."/>
            <person name="Miettinen O."/>
            <person name="Hibbett D.S."/>
            <person name="Nagy L.G."/>
        </authorList>
    </citation>
    <scope>NUCLEOTIDE SEQUENCE [LARGE SCALE GENOMIC DNA]</scope>
    <source>
        <strain evidence="1 2">NL-1719</strain>
    </source>
</reference>
<accession>A0ACD3B701</accession>
<evidence type="ECO:0000313" key="1">
    <source>
        <dbReference type="EMBL" id="TFK73779.1"/>
    </source>
</evidence>
<gene>
    <name evidence="1" type="ORF">BDN72DRAFT_834406</name>
</gene>
<dbReference type="Proteomes" id="UP000308600">
    <property type="component" value="Unassembled WGS sequence"/>
</dbReference>
<evidence type="ECO:0000313" key="2">
    <source>
        <dbReference type="Proteomes" id="UP000308600"/>
    </source>
</evidence>
<sequence>MAPIAFSEHIGEVNISYLITIKNLVPWIFVYLVTAVYLFIILMVLIAFVSYYTAGFCESRTSHESSSIQRA</sequence>